<accession>A0A2T3N3A7</accession>
<dbReference type="Proteomes" id="UP000240904">
    <property type="component" value="Unassembled WGS sequence"/>
</dbReference>
<comment type="caution">
    <text evidence="7">The sequence shown here is derived from an EMBL/GenBank/DDBJ whole genome shotgun (WGS) entry which is preliminary data.</text>
</comment>
<feature type="transmembrane region" description="Helical" evidence="6">
    <location>
        <begin position="360"/>
        <end position="383"/>
    </location>
</feature>
<dbReference type="OrthoDB" id="6247488at2"/>
<keyword evidence="5 6" id="KW-0472">Membrane</keyword>
<evidence type="ECO:0000313" key="7">
    <source>
        <dbReference type="EMBL" id="PSW06853.1"/>
    </source>
</evidence>
<feature type="transmembrane region" description="Helical" evidence="6">
    <location>
        <begin position="303"/>
        <end position="322"/>
    </location>
</feature>
<feature type="transmembrane region" description="Helical" evidence="6">
    <location>
        <begin position="226"/>
        <end position="246"/>
    </location>
</feature>
<reference evidence="7 8" key="1">
    <citation type="submission" date="2018-03" db="EMBL/GenBank/DDBJ databases">
        <title>Whole genome sequencing of Histamine producing bacteria.</title>
        <authorList>
            <person name="Butler K."/>
        </authorList>
    </citation>
    <scope>NUCLEOTIDE SEQUENCE [LARGE SCALE GENOMIC DNA]</scope>
    <source>
        <strain evidence="7 8">DSM 16190</strain>
    </source>
</reference>
<evidence type="ECO:0000256" key="6">
    <source>
        <dbReference type="SAM" id="Phobius"/>
    </source>
</evidence>
<dbReference type="PANTHER" id="PTHR23501">
    <property type="entry name" value="MAJOR FACILITATOR SUPERFAMILY"/>
    <property type="match status" value="1"/>
</dbReference>
<keyword evidence="8" id="KW-1185">Reference proteome</keyword>
<dbReference type="AlphaFoldDB" id="A0A2T3N3A7"/>
<keyword evidence="4 6" id="KW-1133">Transmembrane helix</keyword>
<dbReference type="SUPFAM" id="SSF103473">
    <property type="entry name" value="MFS general substrate transporter"/>
    <property type="match status" value="1"/>
</dbReference>
<dbReference type="PANTHER" id="PTHR23501:SF191">
    <property type="entry name" value="VACUOLAR BASIC AMINO ACID TRANSPORTER 4"/>
    <property type="match status" value="1"/>
</dbReference>
<feature type="transmembrane region" description="Helical" evidence="6">
    <location>
        <begin position="395"/>
        <end position="413"/>
    </location>
</feature>
<comment type="subcellular location">
    <subcellularLocation>
        <location evidence="1">Endomembrane system</location>
        <topology evidence="1">Multi-pass membrane protein</topology>
    </subcellularLocation>
</comment>
<dbReference type="GO" id="GO:0022857">
    <property type="term" value="F:transmembrane transporter activity"/>
    <property type="evidence" value="ECO:0007669"/>
    <property type="project" value="InterPro"/>
</dbReference>
<feature type="transmembrane region" description="Helical" evidence="6">
    <location>
        <begin position="483"/>
        <end position="500"/>
    </location>
</feature>
<keyword evidence="2" id="KW-0813">Transport</keyword>
<evidence type="ECO:0000256" key="3">
    <source>
        <dbReference type="ARBA" id="ARBA00022692"/>
    </source>
</evidence>
<keyword evidence="3 6" id="KW-0812">Transmembrane</keyword>
<name>A0A2T3N3A7_9GAMM</name>
<feature type="transmembrane region" description="Helical" evidence="6">
    <location>
        <begin position="129"/>
        <end position="150"/>
    </location>
</feature>
<evidence type="ECO:0000256" key="1">
    <source>
        <dbReference type="ARBA" id="ARBA00004127"/>
    </source>
</evidence>
<sequence length="508" mass="54901">MIRRNELILLLSLAMIPLGITSAIYNASAAEMAGALGLSADDGSWFNILYILAQLAMLPFASWLTYRFGAIRLFGAGVAIGLTSAVISGFTTVAPAQYLAWFGHGIAASAILVAAQVLVLRNLTVREIAYAEGCMLLMTTLLPMGVYPWILAELAEGNLWQFSFAVQVIFYIVLVGWLWLRPFPCEDEKQPVTFNLTQAGLMTAAILGVVFVLMRGQFYNWFDSPVIIDMVMIAAALILLCVFAIRKNRGSGEYLRSDVLASDKNKVSMYNAALAGFAVSGTSMLIASYLAGVLRYSHSELGWIQVPAFGMMLLGLVVSIWISNHPRLKSDAVIPAGVLMILISSAFLSTSNASSGESDMWLALLLRGFGVGVLNVTATISILSSFDKKHIPQGVSYFYLFRTLGGLAGIALFSRLMSKEASGVVSVLGENFNETNNAFIHYQNTMVQVLQKGMLEATPARVAALLSGQLKTQTAAIAGVNNFQWFVISVCVLAPILIVGKKWAGRKA</sequence>
<dbReference type="Pfam" id="PF07690">
    <property type="entry name" value="MFS_1"/>
    <property type="match status" value="1"/>
</dbReference>
<dbReference type="GO" id="GO:0012505">
    <property type="term" value="C:endomembrane system"/>
    <property type="evidence" value="ECO:0007669"/>
    <property type="project" value="UniProtKB-SubCell"/>
</dbReference>
<feature type="transmembrane region" description="Helical" evidence="6">
    <location>
        <begin position="192"/>
        <end position="214"/>
    </location>
</feature>
<evidence type="ECO:0000256" key="2">
    <source>
        <dbReference type="ARBA" id="ARBA00022448"/>
    </source>
</evidence>
<feature type="transmembrane region" description="Helical" evidence="6">
    <location>
        <begin position="99"/>
        <end position="120"/>
    </location>
</feature>
<feature type="transmembrane region" description="Helical" evidence="6">
    <location>
        <begin position="267"/>
        <end position="291"/>
    </location>
</feature>
<protein>
    <submittedName>
        <fullName evidence="7">MFS transporter</fullName>
    </submittedName>
</protein>
<dbReference type="InterPro" id="IPR036259">
    <property type="entry name" value="MFS_trans_sf"/>
</dbReference>
<dbReference type="GO" id="GO:0005886">
    <property type="term" value="C:plasma membrane"/>
    <property type="evidence" value="ECO:0007669"/>
    <property type="project" value="TreeGrafter"/>
</dbReference>
<gene>
    <name evidence="7" type="ORF">C9I89_04880</name>
</gene>
<feature type="transmembrane region" description="Helical" evidence="6">
    <location>
        <begin position="45"/>
        <end position="66"/>
    </location>
</feature>
<dbReference type="Gene3D" id="1.20.1250.20">
    <property type="entry name" value="MFS general substrate transporter like domains"/>
    <property type="match status" value="2"/>
</dbReference>
<dbReference type="InterPro" id="IPR011701">
    <property type="entry name" value="MFS"/>
</dbReference>
<proteinExistence type="predicted"/>
<evidence type="ECO:0000313" key="8">
    <source>
        <dbReference type="Proteomes" id="UP000240904"/>
    </source>
</evidence>
<feature type="transmembrane region" description="Helical" evidence="6">
    <location>
        <begin position="162"/>
        <end position="180"/>
    </location>
</feature>
<feature type="transmembrane region" description="Helical" evidence="6">
    <location>
        <begin position="73"/>
        <end position="93"/>
    </location>
</feature>
<evidence type="ECO:0000256" key="4">
    <source>
        <dbReference type="ARBA" id="ARBA00022989"/>
    </source>
</evidence>
<evidence type="ECO:0000256" key="5">
    <source>
        <dbReference type="ARBA" id="ARBA00023136"/>
    </source>
</evidence>
<feature type="transmembrane region" description="Helical" evidence="6">
    <location>
        <begin position="334"/>
        <end position="354"/>
    </location>
</feature>
<organism evidence="7 8">
    <name type="scientific">Photobacterium lipolyticum</name>
    <dbReference type="NCBI Taxonomy" id="266810"/>
    <lineage>
        <taxon>Bacteria</taxon>
        <taxon>Pseudomonadati</taxon>
        <taxon>Pseudomonadota</taxon>
        <taxon>Gammaproteobacteria</taxon>
        <taxon>Vibrionales</taxon>
        <taxon>Vibrionaceae</taxon>
        <taxon>Photobacterium</taxon>
    </lineage>
</organism>
<dbReference type="EMBL" id="PYMC01000002">
    <property type="protein sequence ID" value="PSW06853.1"/>
    <property type="molecule type" value="Genomic_DNA"/>
</dbReference>